<sequence>MPQCENNRLNLPVNGSSALAANPGKYEFYRTEWPNCVCLLLFFWGRPSDVSCWFHRATFQEREQEISEKFDLVEEKIAQV</sequence>
<evidence type="ECO:0000313" key="2">
    <source>
        <dbReference type="Proteomes" id="UP000028582"/>
    </source>
</evidence>
<comment type="caution">
    <text evidence="1">The sequence shown here is derived from an EMBL/GenBank/DDBJ whole genome shotgun (WGS) entry which is preliminary data.</text>
</comment>
<organism evidence="1 2">
    <name type="scientific">Phytophthora nicotianae P1976</name>
    <dbReference type="NCBI Taxonomy" id="1317066"/>
    <lineage>
        <taxon>Eukaryota</taxon>
        <taxon>Sar</taxon>
        <taxon>Stramenopiles</taxon>
        <taxon>Oomycota</taxon>
        <taxon>Peronosporomycetes</taxon>
        <taxon>Peronosporales</taxon>
        <taxon>Peronosporaceae</taxon>
        <taxon>Phytophthora</taxon>
    </lineage>
</organism>
<dbReference type="AlphaFoldDB" id="A0A081B4B4"/>
<protein>
    <submittedName>
        <fullName evidence="1">Uncharacterized protein</fullName>
    </submittedName>
</protein>
<name>A0A081B4B4_PHYNI</name>
<accession>A0A081B4B4</accession>
<gene>
    <name evidence="1" type="ORF">F444_00431</name>
</gene>
<dbReference type="EMBL" id="ANJA01000105">
    <property type="protein sequence ID" value="ETO85975.1"/>
    <property type="molecule type" value="Genomic_DNA"/>
</dbReference>
<evidence type="ECO:0000313" key="1">
    <source>
        <dbReference type="EMBL" id="ETO85975.1"/>
    </source>
</evidence>
<proteinExistence type="predicted"/>
<reference evidence="1 2" key="1">
    <citation type="submission" date="2013-11" db="EMBL/GenBank/DDBJ databases">
        <title>The Genome Sequence of Phytophthora parasitica P1976.</title>
        <authorList>
            <consortium name="The Broad Institute Genomics Platform"/>
            <person name="Russ C."/>
            <person name="Tyler B."/>
            <person name="Panabieres F."/>
            <person name="Shan W."/>
            <person name="Tripathy S."/>
            <person name="Grunwald N."/>
            <person name="Machado M."/>
            <person name="Johnson C.S."/>
            <person name="Walker B."/>
            <person name="Young S."/>
            <person name="Zeng Q."/>
            <person name="Gargeya S."/>
            <person name="Fitzgerald M."/>
            <person name="Haas B."/>
            <person name="Abouelleil A."/>
            <person name="Allen A.W."/>
            <person name="Alvarado L."/>
            <person name="Arachchi H.M."/>
            <person name="Berlin A.M."/>
            <person name="Chapman S.B."/>
            <person name="Gainer-Dewar J."/>
            <person name="Goldberg J."/>
            <person name="Griggs A."/>
            <person name="Gujja S."/>
            <person name="Hansen M."/>
            <person name="Howarth C."/>
            <person name="Imamovic A."/>
            <person name="Ireland A."/>
            <person name="Larimer J."/>
            <person name="McCowan C."/>
            <person name="Murphy C."/>
            <person name="Pearson M."/>
            <person name="Poon T.W."/>
            <person name="Priest M."/>
            <person name="Roberts A."/>
            <person name="Saif S."/>
            <person name="Shea T."/>
            <person name="Sisk P."/>
            <person name="Sykes S."/>
            <person name="Wortman J."/>
            <person name="Nusbaum C."/>
            <person name="Birren B."/>
        </authorList>
    </citation>
    <scope>NUCLEOTIDE SEQUENCE [LARGE SCALE GENOMIC DNA]</scope>
    <source>
        <strain evidence="1 2">P1976</strain>
    </source>
</reference>
<dbReference type="Proteomes" id="UP000028582">
    <property type="component" value="Unassembled WGS sequence"/>
</dbReference>